<reference evidence="1 2" key="1">
    <citation type="submission" date="2017-12" db="EMBL/GenBank/DDBJ databases">
        <title>Genomes of bacteria within cyanobacterial aggregates.</title>
        <authorList>
            <person name="Cai H."/>
        </authorList>
    </citation>
    <scope>NUCLEOTIDE SEQUENCE [LARGE SCALE GENOMIC DNA]</scope>
    <source>
        <strain evidence="1 2">TH16</strain>
        <plasmid evidence="1 2">unnamed3</plasmid>
    </source>
</reference>
<keyword evidence="1" id="KW-0614">Plasmid</keyword>
<sequence>MTFKMPADFKGAVVETAFHDYDGFIDGIRKGKLCGWVWNRCLPDERVLVSLYDGLVHVGDTLATDFRNDLKQAGKANGHCAFSIDLPLNMLDGAMHSLSVRVHGTTWQLVNSPMVFGLNSASGLADMVVKLQQDVAKLSQMVNALFSVFHITDLDSKDKSMPEVGNDAGKNLVDALMKRTEALLTIQREALEQEMRVLAAEKTSISPTSITKVDARHGRLASALPDHKAS</sequence>
<proteinExistence type="predicted"/>
<dbReference type="Proteomes" id="UP000234752">
    <property type="component" value="Plasmid unnamed3"/>
</dbReference>
<protein>
    <submittedName>
        <fullName evidence="1">Uncharacterized protein</fullName>
    </submittedName>
</protein>
<accession>A0A2K9NLG8</accession>
<organism evidence="1 2">
    <name type="scientific">Niveispirillum cyanobacteriorum</name>
    <dbReference type="NCBI Taxonomy" id="1612173"/>
    <lineage>
        <taxon>Bacteria</taxon>
        <taxon>Pseudomonadati</taxon>
        <taxon>Pseudomonadota</taxon>
        <taxon>Alphaproteobacteria</taxon>
        <taxon>Rhodospirillales</taxon>
        <taxon>Azospirillaceae</taxon>
        <taxon>Niveispirillum</taxon>
    </lineage>
</organism>
<evidence type="ECO:0000313" key="2">
    <source>
        <dbReference type="Proteomes" id="UP000234752"/>
    </source>
</evidence>
<dbReference type="EMBL" id="CP025615">
    <property type="protein sequence ID" value="AUN33883.1"/>
    <property type="molecule type" value="Genomic_DNA"/>
</dbReference>
<gene>
    <name evidence="1" type="ORF">C0V82_26045</name>
</gene>
<name>A0A2K9NLG8_9PROT</name>
<evidence type="ECO:0000313" key="1">
    <source>
        <dbReference type="EMBL" id="AUN33883.1"/>
    </source>
</evidence>
<keyword evidence="2" id="KW-1185">Reference proteome</keyword>
<dbReference type="AlphaFoldDB" id="A0A2K9NLG8"/>
<dbReference type="KEGG" id="ncb:C0V82_26045"/>
<geneLocation type="plasmid" evidence="1 2">
    <name>unnamed3</name>
</geneLocation>